<reference evidence="2 3" key="1">
    <citation type="submission" date="2018-02" db="EMBL/GenBank/DDBJ databases">
        <authorList>
            <person name="Cohen D.B."/>
            <person name="Kent A.D."/>
        </authorList>
    </citation>
    <scope>NUCLEOTIDE SEQUENCE [LARGE SCALE GENOMIC DNA]</scope>
    <source>
        <strain evidence="2 3">ULC007</strain>
    </source>
</reference>
<name>A0A2T1DP07_9CYAN</name>
<proteinExistence type="predicted"/>
<organism evidence="2 3">
    <name type="scientific">Phormidesmis priestleyi ULC007</name>
    <dbReference type="NCBI Taxonomy" id="1920490"/>
    <lineage>
        <taxon>Bacteria</taxon>
        <taxon>Bacillati</taxon>
        <taxon>Cyanobacteriota</taxon>
        <taxon>Cyanophyceae</taxon>
        <taxon>Leptolyngbyales</taxon>
        <taxon>Leptolyngbyaceae</taxon>
        <taxon>Phormidesmis</taxon>
    </lineage>
</organism>
<keyword evidence="1" id="KW-0472">Membrane</keyword>
<accession>A0A2T1DP07</accession>
<feature type="transmembrane region" description="Helical" evidence="1">
    <location>
        <begin position="91"/>
        <end position="110"/>
    </location>
</feature>
<dbReference type="Proteomes" id="UP000238634">
    <property type="component" value="Unassembled WGS sequence"/>
</dbReference>
<reference evidence="2 3" key="2">
    <citation type="submission" date="2018-03" db="EMBL/GenBank/DDBJ databases">
        <title>The ancient ancestry and fast evolution of plastids.</title>
        <authorList>
            <person name="Moore K.R."/>
            <person name="Magnabosco C."/>
            <person name="Momper L."/>
            <person name="Gold D.A."/>
            <person name="Bosak T."/>
            <person name="Fournier G.P."/>
        </authorList>
    </citation>
    <scope>NUCLEOTIDE SEQUENCE [LARGE SCALE GENOMIC DNA]</scope>
    <source>
        <strain evidence="2 3">ULC007</strain>
    </source>
</reference>
<gene>
    <name evidence="2" type="ORF">C7B65_01895</name>
</gene>
<evidence type="ECO:0000313" key="3">
    <source>
        <dbReference type="Proteomes" id="UP000238634"/>
    </source>
</evidence>
<keyword evidence="1" id="KW-0812">Transmembrane</keyword>
<protein>
    <submittedName>
        <fullName evidence="2">Uncharacterized protein</fullName>
    </submittedName>
</protein>
<keyword evidence="3" id="KW-1185">Reference proteome</keyword>
<dbReference type="STRING" id="1920490.GCA_001895925_00927"/>
<evidence type="ECO:0000313" key="2">
    <source>
        <dbReference type="EMBL" id="PSB22181.1"/>
    </source>
</evidence>
<evidence type="ECO:0000256" key="1">
    <source>
        <dbReference type="SAM" id="Phobius"/>
    </source>
</evidence>
<dbReference type="EMBL" id="PVWG01000001">
    <property type="protein sequence ID" value="PSB22181.1"/>
    <property type="molecule type" value="Genomic_DNA"/>
</dbReference>
<keyword evidence="1" id="KW-1133">Transmembrane helix</keyword>
<dbReference type="AlphaFoldDB" id="A0A2T1DP07"/>
<feature type="transmembrane region" description="Helical" evidence="1">
    <location>
        <begin position="122"/>
        <end position="144"/>
    </location>
</feature>
<feature type="transmembrane region" description="Helical" evidence="1">
    <location>
        <begin position="12"/>
        <end position="41"/>
    </location>
</feature>
<comment type="caution">
    <text evidence="2">The sequence shown here is derived from an EMBL/GenBank/DDBJ whole genome shotgun (WGS) entry which is preliminary data.</text>
</comment>
<sequence>MPPRKKHFLPNGISMTLLIWCLTSVGFALTPMLFVYIGALLTGKHLEPGFNGFVQAVSSRGELLIVAVALLGEGVSDMLQKSSAKKLKISVGGFACLIPLIACCLLYAHIQTSSAALNQNLILLISSIAIIWAVCIGAACKFFARS</sequence>